<dbReference type="InterPro" id="IPR011335">
    <property type="entry name" value="Restrct_endonuc-II-like"/>
</dbReference>
<evidence type="ECO:0000313" key="3">
    <source>
        <dbReference type="Proteomes" id="UP000551501"/>
    </source>
</evidence>
<gene>
    <name evidence="2" type="ORF">BKA16_002042</name>
</gene>
<comment type="caution">
    <text evidence="2">The sequence shown here is derived from an EMBL/GenBank/DDBJ whole genome shotgun (WGS) entry which is preliminary data.</text>
</comment>
<organism evidence="2 3">
    <name type="scientific">Gordonia humi</name>
    <dbReference type="NCBI Taxonomy" id="686429"/>
    <lineage>
        <taxon>Bacteria</taxon>
        <taxon>Bacillati</taxon>
        <taxon>Actinomycetota</taxon>
        <taxon>Actinomycetes</taxon>
        <taxon>Mycobacteriales</taxon>
        <taxon>Gordoniaceae</taxon>
        <taxon>Gordonia</taxon>
    </lineage>
</organism>
<dbReference type="RefSeq" id="WP_183370527.1">
    <property type="nucleotide sequence ID" value="NZ_BAABHL010000065.1"/>
</dbReference>
<proteinExistence type="predicted"/>
<dbReference type="InterPro" id="IPR007569">
    <property type="entry name" value="DUF559"/>
</dbReference>
<dbReference type="EMBL" id="JACIFP010000001">
    <property type="protein sequence ID" value="MBB4135490.1"/>
    <property type="molecule type" value="Genomic_DNA"/>
</dbReference>
<keyword evidence="3" id="KW-1185">Reference proteome</keyword>
<feature type="domain" description="DUF559" evidence="1">
    <location>
        <begin position="188"/>
        <end position="280"/>
    </location>
</feature>
<sequence length="291" mass="32358">MAVAEFLADRDGVISTNQARELGMSADEVYWKATSGLWSKEAKSVYLSAEHRLTDMARLRIASLARGGVVDRESAVWLHGLIDDLPSPVTVSVPRSAHGATCSVPVNVRRRTFATEDLAVVDGIETTALPLTILIGGGLLRDGIDMVDRALLHKRVTLAQLRAAADRNAGTNGMGKARVLLASAEDESESELERMFVRFLRRRKIGGWLQQQWIGGRRIDFVWPDENIAVQLHGWAFHHAHNQWERDQQTTNMLSGIGWLPLIFTWKRLKFTPDDVEAELAGAFEVRRAAA</sequence>
<protein>
    <submittedName>
        <fullName evidence="2">Very-short-patch-repair endonuclease</fullName>
    </submittedName>
</protein>
<evidence type="ECO:0000313" key="2">
    <source>
        <dbReference type="EMBL" id="MBB4135490.1"/>
    </source>
</evidence>
<dbReference type="SUPFAM" id="SSF52980">
    <property type="entry name" value="Restriction endonuclease-like"/>
    <property type="match status" value="1"/>
</dbReference>
<keyword evidence="2" id="KW-0255">Endonuclease</keyword>
<dbReference type="Gene3D" id="3.40.960.10">
    <property type="entry name" value="VSR Endonuclease"/>
    <property type="match status" value="1"/>
</dbReference>
<name>A0A840F5G2_9ACTN</name>
<dbReference type="GO" id="GO:0004519">
    <property type="term" value="F:endonuclease activity"/>
    <property type="evidence" value="ECO:0007669"/>
    <property type="project" value="UniProtKB-KW"/>
</dbReference>
<dbReference type="Pfam" id="PF04480">
    <property type="entry name" value="DUF559"/>
    <property type="match status" value="1"/>
</dbReference>
<keyword evidence="2" id="KW-0378">Hydrolase</keyword>
<dbReference type="Proteomes" id="UP000551501">
    <property type="component" value="Unassembled WGS sequence"/>
</dbReference>
<reference evidence="2 3" key="1">
    <citation type="submission" date="2020-08" db="EMBL/GenBank/DDBJ databases">
        <title>Sequencing the genomes of 1000 actinobacteria strains.</title>
        <authorList>
            <person name="Klenk H.-P."/>
        </authorList>
    </citation>
    <scope>NUCLEOTIDE SEQUENCE [LARGE SCALE GENOMIC DNA]</scope>
    <source>
        <strain evidence="2 3">DSM 45298</strain>
    </source>
</reference>
<evidence type="ECO:0000259" key="1">
    <source>
        <dbReference type="Pfam" id="PF04480"/>
    </source>
</evidence>
<dbReference type="AlphaFoldDB" id="A0A840F5G2"/>
<accession>A0A840F5G2</accession>
<keyword evidence="2" id="KW-0540">Nuclease</keyword>